<organism evidence="1 2">
    <name type="scientific">Thalassoglobus neptunius</name>
    <dbReference type="NCBI Taxonomy" id="1938619"/>
    <lineage>
        <taxon>Bacteria</taxon>
        <taxon>Pseudomonadati</taxon>
        <taxon>Planctomycetota</taxon>
        <taxon>Planctomycetia</taxon>
        <taxon>Planctomycetales</taxon>
        <taxon>Planctomycetaceae</taxon>
        <taxon>Thalassoglobus</taxon>
    </lineage>
</organism>
<sequence>MDSASRTLFEKSLYEFARASKTEPVPISPNECRHEQHALTLDGVLLSLRNFKTMSTMRIQTFAAILTASGMLAGCTSCEKCADMGDITPQPLGTLSDPVWQQQESNAEASDFVIYEHEWNGNSVDLNLAGKDHVKQIAARIESTPYPVIIERSSMSIDPESEFRYPVNNNRELDEHRRQLIVDALTAMGMYEAENRVVVGPALTPGFTGPQAQRAYARGMSSQSGYGGNYGGAYGGGFSGGVGGF</sequence>
<evidence type="ECO:0000313" key="1">
    <source>
        <dbReference type="EMBL" id="TWT56847.1"/>
    </source>
</evidence>
<gene>
    <name evidence="1" type="ORF">KOR42_02020</name>
</gene>
<keyword evidence="2" id="KW-1185">Reference proteome</keyword>
<evidence type="ECO:0000313" key="2">
    <source>
        <dbReference type="Proteomes" id="UP000317243"/>
    </source>
</evidence>
<dbReference type="AlphaFoldDB" id="A0A5C5X1H0"/>
<dbReference type="EMBL" id="SIHI01000001">
    <property type="protein sequence ID" value="TWT56847.1"/>
    <property type="molecule type" value="Genomic_DNA"/>
</dbReference>
<dbReference type="Proteomes" id="UP000317243">
    <property type="component" value="Unassembled WGS sequence"/>
</dbReference>
<proteinExistence type="predicted"/>
<protein>
    <submittedName>
        <fullName evidence="1">Uncharacterized protein</fullName>
    </submittedName>
</protein>
<comment type="caution">
    <text evidence="1">The sequence shown here is derived from an EMBL/GenBank/DDBJ whole genome shotgun (WGS) entry which is preliminary data.</text>
</comment>
<reference evidence="1 2" key="1">
    <citation type="submission" date="2019-02" db="EMBL/GenBank/DDBJ databases">
        <title>Deep-cultivation of Planctomycetes and their phenomic and genomic characterization uncovers novel biology.</title>
        <authorList>
            <person name="Wiegand S."/>
            <person name="Jogler M."/>
            <person name="Boedeker C."/>
            <person name="Pinto D."/>
            <person name="Vollmers J."/>
            <person name="Rivas-Marin E."/>
            <person name="Kohn T."/>
            <person name="Peeters S.H."/>
            <person name="Heuer A."/>
            <person name="Rast P."/>
            <person name="Oberbeckmann S."/>
            <person name="Bunk B."/>
            <person name="Jeske O."/>
            <person name="Meyerdierks A."/>
            <person name="Storesund J.E."/>
            <person name="Kallscheuer N."/>
            <person name="Luecker S."/>
            <person name="Lage O.M."/>
            <person name="Pohl T."/>
            <person name="Merkel B.J."/>
            <person name="Hornburger P."/>
            <person name="Mueller R.-W."/>
            <person name="Bruemmer F."/>
            <person name="Labrenz M."/>
            <person name="Spormann A.M."/>
            <person name="Op Den Camp H."/>
            <person name="Overmann J."/>
            <person name="Amann R."/>
            <person name="Jetten M.S.M."/>
            <person name="Mascher T."/>
            <person name="Medema M.H."/>
            <person name="Devos D.P."/>
            <person name="Kaster A.-K."/>
            <person name="Ovreas L."/>
            <person name="Rohde M."/>
            <person name="Galperin M.Y."/>
            <person name="Jogler C."/>
        </authorList>
    </citation>
    <scope>NUCLEOTIDE SEQUENCE [LARGE SCALE GENOMIC DNA]</scope>
    <source>
        <strain evidence="1 2">KOR42</strain>
    </source>
</reference>
<name>A0A5C5X1H0_9PLAN</name>
<accession>A0A5C5X1H0</accession>